<name>A0AB39CGJ2_9BURK</name>
<proteinExistence type="predicted"/>
<dbReference type="RefSeq" id="WP_368643067.1">
    <property type="nucleotide sequence ID" value="NZ_CP158252.1"/>
</dbReference>
<evidence type="ECO:0008006" key="2">
    <source>
        <dbReference type="Google" id="ProtNLM"/>
    </source>
</evidence>
<evidence type="ECO:0000313" key="1">
    <source>
        <dbReference type="EMBL" id="XDJ41109.1"/>
    </source>
</evidence>
<dbReference type="Gene3D" id="3.40.630.30">
    <property type="match status" value="1"/>
</dbReference>
<dbReference type="InterPro" id="IPR016181">
    <property type="entry name" value="Acyl_CoA_acyltransferase"/>
</dbReference>
<dbReference type="AlphaFoldDB" id="A0AB39CGJ2"/>
<gene>
    <name evidence="1" type="ORF">ABRY99_09095</name>
</gene>
<protein>
    <recommendedName>
        <fullName evidence="2">GNAT family N-acetyltransferase</fullName>
    </recommendedName>
</protein>
<dbReference type="SUPFAM" id="SSF55729">
    <property type="entry name" value="Acyl-CoA N-acyltransferases (Nat)"/>
    <property type="match status" value="1"/>
</dbReference>
<organism evidence="1">
    <name type="scientific">Castellaniella ginsengisoli</name>
    <dbReference type="NCBI Taxonomy" id="546114"/>
    <lineage>
        <taxon>Bacteria</taxon>
        <taxon>Pseudomonadati</taxon>
        <taxon>Pseudomonadota</taxon>
        <taxon>Betaproteobacteria</taxon>
        <taxon>Burkholderiales</taxon>
        <taxon>Alcaligenaceae</taxon>
        <taxon>Castellaniella</taxon>
    </lineage>
</organism>
<sequence>MYDSEWDHRIMAAEGGVVATMSPVTSEMVSKLMPISPLVETLCMWRNQHRTRFFDTREITPGSTIDWLRNLTASEDRLFFIVHDLKMRPVAQYGLRYLDQDTVELDNGILGTRDVVPDLYYRLQMRMLELSHHSLGFKEARARVLADNVPALFLHKRCGLRKIDVLNNYSAGRDVWVMAVDLRDMSFH</sequence>
<dbReference type="EMBL" id="CP158252">
    <property type="protein sequence ID" value="XDJ41109.1"/>
    <property type="molecule type" value="Genomic_DNA"/>
</dbReference>
<accession>A0AB39CGJ2</accession>
<reference evidence="1" key="1">
    <citation type="submission" date="2024-05" db="EMBL/GenBank/DDBJ databases">
        <authorList>
            <person name="Luo Y.-C."/>
            <person name="Nicholds J."/>
            <person name="Mortimer T."/>
            <person name="Maboni G."/>
        </authorList>
    </citation>
    <scope>NUCLEOTIDE SEQUENCE</scope>
    <source>
        <strain evidence="1">153920</strain>
    </source>
</reference>